<dbReference type="OrthoDB" id="3054336at2759"/>
<evidence type="ECO:0000256" key="4">
    <source>
        <dbReference type="ARBA" id="ARBA00023136"/>
    </source>
</evidence>
<dbReference type="Proteomes" id="UP000284706">
    <property type="component" value="Unassembled WGS sequence"/>
</dbReference>
<evidence type="ECO:0000313" key="8">
    <source>
        <dbReference type="Proteomes" id="UP000284706"/>
    </source>
</evidence>
<evidence type="ECO:0008006" key="9">
    <source>
        <dbReference type="Google" id="ProtNLM"/>
    </source>
</evidence>
<keyword evidence="3 6" id="KW-1133">Transmembrane helix</keyword>
<keyword evidence="8" id="KW-1185">Reference proteome</keyword>
<dbReference type="Gene3D" id="1.20.1740.10">
    <property type="entry name" value="Amino acid/polyamine transporter I"/>
    <property type="match status" value="1"/>
</dbReference>
<comment type="caution">
    <text evidence="7">The sequence shown here is derived from an EMBL/GenBank/DDBJ whole genome shotgun (WGS) entry which is preliminary data.</text>
</comment>
<dbReference type="PANTHER" id="PTHR11785:SF498">
    <property type="entry name" value="HIGH-AFFINITY METHIONINE PERMEASE"/>
    <property type="match status" value="1"/>
</dbReference>
<accession>A0A409X5I5</accession>
<reference evidence="7 8" key="1">
    <citation type="journal article" date="2018" name="Evol. Lett.">
        <title>Horizontal gene cluster transfer increased hallucinogenic mushroom diversity.</title>
        <authorList>
            <person name="Reynolds H.T."/>
            <person name="Vijayakumar V."/>
            <person name="Gluck-Thaler E."/>
            <person name="Korotkin H.B."/>
            <person name="Matheny P.B."/>
            <person name="Slot J.C."/>
        </authorList>
    </citation>
    <scope>NUCLEOTIDE SEQUENCE [LARGE SCALE GENOMIC DNA]</scope>
    <source>
        <strain evidence="7 8">SRW20</strain>
    </source>
</reference>
<comment type="subcellular location">
    <subcellularLocation>
        <location evidence="1">Membrane</location>
        <topology evidence="1">Multi-pass membrane protein</topology>
    </subcellularLocation>
</comment>
<evidence type="ECO:0000313" key="7">
    <source>
        <dbReference type="EMBL" id="PPQ86026.1"/>
    </source>
</evidence>
<evidence type="ECO:0000256" key="6">
    <source>
        <dbReference type="SAM" id="Phobius"/>
    </source>
</evidence>
<dbReference type="InterPro" id="IPR002293">
    <property type="entry name" value="AA/rel_permease1"/>
</dbReference>
<sequence>MNAEGSSSEDRRLGSEFSETEPLIADTEYTSNYGTEAPLLRSDASSANGNGTPSKSQRAQPKRRIGVFSAVFIIFNRLIGTGIFANPSTILAFSGSVGLSLVMWVLGSVIAAAGMQVYIIWGTALPYNGGEKNYLEWLFPRPKGLVTSIYAANAVLLESVQLILPPAASYSQNTASPPSHSPYQLHHHYYHPSD</sequence>
<evidence type="ECO:0000256" key="1">
    <source>
        <dbReference type="ARBA" id="ARBA00004141"/>
    </source>
</evidence>
<organism evidence="7 8">
    <name type="scientific">Gymnopilus dilepis</name>
    <dbReference type="NCBI Taxonomy" id="231916"/>
    <lineage>
        <taxon>Eukaryota</taxon>
        <taxon>Fungi</taxon>
        <taxon>Dikarya</taxon>
        <taxon>Basidiomycota</taxon>
        <taxon>Agaricomycotina</taxon>
        <taxon>Agaricomycetes</taxon>
        <taxon>Agaricomycetidae</taxon>
        <taxon>Agaricales</taxon>
        <taxon>Agaricineae</taxon>
        <taxon>Hymenogastraceae</taxon>
        <taxon>Gymnopilus</taxon>
    </lineage>
</organism>
<dbReference type="InterPro" id="IPR050598">
    <property type="entry name" value="AminoAcid_Transporter"/>
</dbReference>
<dbReference type="InParanoid" id="A0A409X5I5"/>
<keyword evidence="4 6" id="KW-0472">Membrane</keyword>
<dbReference type="EMBL" id="NHYE01004161">
    <property type="protein sequence ID" value="PPQ86026.1"/>
    <property type="molecule type" value="Genomic_DNA"/>
</dbReference>
<evidence type="ECO:0000256" key="3">
    <source>
        <dbReference type="ARBA" id="ARBA00022989"/>
    </source>
</evidence>
<dbReference type="GO" id="GO:0016020">
    <property type="term" value="C:membrane"/>
    <property type="evidence" value="ECO:0007669"/>
    <property type="project" value="UniProtKB-SubCell"/>
</dbReference>
<dbReference type="PANTHER" id="PTHR11785">
    <property type="entry name" value="AMINO ACID TRANSPORTER"/>
    <property type="match status" value="1"/>
</dbReference>
<dbReference type="Pfam" id="PF13520">
    <property type="entry name" value="AA_permease_2"/>
    <property type="match status" value="1"/>
</dbReference>
<feature type="region of interest" description="Disordered" evidence="5">
    <location>
        <begin position="1"/>
        <end position="61"/>
    </location>
</feature>
<proteinExistence type="predicted"/>
<name>A0A409X5I5_9AGAR</name>
<dbReference type="AlphaFoldDB" id="A0A409X5I5"/>
<keyword evidence="2 6" id="KW-0812">Transmembrane</keyword>
<feature type="transmembrane region" description="Helical" evidence="6">
    <location>
        <begin position="65"/>
        <end position="85"/>
    </location>
</feature>
<feature type="transmembrane region" description="Helical" evidence="6">
    <location>
        <begin position="97"/>
        <end position="121"/>
    </location>
</feature>
<dbReference type="GO" id="GO:0015179">
    <property type="term" value="F:L-amino acid transmembrane transporter activity"/>
    <property type="evidence" value="ECO:0007669"/>
    <property type="project" value="TreeGrafter"/>
</dbReference>
<evidence type="ECO:0000256" key="2">
    <source>
        <dbReference type="ARBA" id="ARBA00022692"/>
    </source>
</evidence>
<protein>
    <recommendedName>
        <fullName evidence="9">Amino acid permease/ SLC12A domain-containing protein</fullName>
    </recommendedName>
</protein>
<dbReference type="STRING" id="231916.A0A409X5I5"/>
<evidence type="ECO:0000256" key="5">
    <source>
        <dbReference type="SAM" id="MobiDB-lite"/>
    </source>
</evidence>
<feature type="compositionally biased region" description="Polar residues" evidence="5">
    <location>
        <begin position="43"/>
        <end position="59"/>
    </location>
</feature>
<gene>
    <name evidence="7" type="ORF">CVT26_013963</name>
</gene>